<dbReference type="InterPro" id="IPR029045">
    <property type="entry name" value="ClpP/crotonase-like_dom_sf"/>
</dbReference>
<gene>
    <name evidence="2" type="primary">ctpA</name>
    <name evidence="2" type="ordered locus">DGo_CA1459</name>
</gene>
<dbReference type="SMART" id="SM00245">
    <property type="entry name" value="TSPc"/>
    <property type="match status" value="1"/>
</dbReference>
<sequence length="389" mass="40959">MNDSYYGWATRNFSLLAGEYAQKLSERCAPQGDACDYATGRAVLGDLFGAFGDDHTNVRDPEGAERLREISQNLAVQRTGLRTVRAEGGLLVVSVTPGSPAERAGLRRFDLLGTVGGQAAGRQGGQNAPVGPNDFVRLERAGAPIELTVQRAGAPEQTLTLTPARLQARDVPTLSWAGADGKVAVIDFPTFLPDDSARQFLARVREAQAAGARALVVDLRYNGGGSLNQCVAAASIYGPVIYKTQFRVGGYTYTGLDGEEGRYLDTLFAAPDQRVWTGPSAVLVGPNTASCAEVFSVYAQRAGARVVGETTRGVGNSGVVFQNLPDGGVLAVTVLRAYGRDDQPLPERVTPDLAAPSDLNALTMRGEDTVLNAALEVLAPAAPVPAAQK</sequence>
<dbReference type="HOGENOM" id="CLU_048404_0_0_0"/>
<accession>H8GTQ8</accession>
<dbReference type="PANTHER" id="PTHR32060">
    <property type="entry name" value="TAIL-SPECIFIC PROTEASE"/>
    <property type="match status" value="1"/>
</dbReference>
<dbReference type="GO" id="GO:0008236">
    <property type="term" value="F:serine-type peptidase activity"/>
    <property type="evidence" value="ECO:0007669"/>
    <property type="project" value="InterPro"/>
</dbReference>
<evidence type="ECO:0000313" key="3">
    <source>
        <dbReference type="Proteomes" id="UP000007575"/>
    </source>
</evidence>
<dbReference type="SUPFAM" id="SSF52096">
    <property type="entry name" value="ClpP/crotonase"/>
    <property type="match status" value="1"/>
</dbReference>
<keyword evidence="3" id="KW-1185">Reference proteome</keyword>
<dbReference type="PANTHER" id="PTHR32060:SF30">
    <property type="entry name" value="CARBOXY-TERMINAL PROCESSING PROTEASE CTPA"/>
    <property type="match status" value="1"/>
</dbReference>
<evidence type="ECO:0000259" key="1">
    <source>
        <dbReference type="SMART" id="SM00245"/>
    </source>
</evidence>
<dbReference type="GO" id="GO:0004175">
    <property type="term" value="F:endopeptidase activity"/>
    <property type="evidence" value="ECO:0007669"/>
    <property type="project" value="TreeGrafter"/>
</dbReference>
<organism evidence="2 3">
    <name type="scientific">Deinococcus gobiensis (strain DSM 21396 / JCM 16679 / CGMCC 1.7299 / I-0)</name>
    <dbReference type="NCBI Taxonomy" id="745776"/>
    <lineage>
        <taxon>Bacteria</taxon>
        <taxon>Thermotogati</taxon>
        <taxon>Deinococcota</taxon>
        <taxon>Deinococci</taxon>
        <taxon>Deinococcales</taxon>
        <taxon>Deinococcaceae</taxon>
        <taxon>Deinococcus</taxon>
    </lineage>
</organism>
<dbReference type="Gene3D" id="3.90.226.10">
    <property type="entry name" value="2-enoyl-CoA Hydratase, Chain A, domain 1"/>
    <property type="match status" value="1"/>
</dbReference>
<dbReference type="EMBL" id="CP002191">
    <property type="protein sequence ID" value="AFD25386.1"/>
    <property type="molecule type" value="Genomic_DNA"/>
</dbReference>
<proteinExistence type="predicted"/>
<dbReference type="Proteomes" id="UP000007575">
    <property type="component" value="Chromosome"/>
</dbReference>
<dbReference type="InterPro" id="IPR036034">
    <property type="entry name" value="PDZ_sf"/>
</dbReference>
<dbReference type="GO" id="GO:0030288">
    <property type="term" value="C:outer membrane-bounded periplasmic space"/>
    <property type="evidence" value="ECO:0007669"/>
    <property type="project" value="TreeGrafter"/>
</dbReference>
<dbReference type="STRING" id="745776.DGo_CA1459"/>
<dbReference type="SUPFAM" id="SSF50156">
    <property type="entry name" value="PDZ domain-like"/>
    <property type="match status" value="1"/>
</dbReference>
<dbReference type="Gene3D" id="2.30.42.10">
    <property type="match status" value="1"/>
</dbReference>
<dbReference type="eggNOG" id="COG0793">
    <property type="taxonomic scope" value="Bacteria"/>
</dbReference>
<reference evidence="2 3" key="1">
    <citation type="journal article" date="2012" name="PLoS ONE">
        <title>Genome sequence and transcriptome analysis of the radioresistant bacterium Deinococcus gobiensis: insights into the extreme environmental adaptations.</title>
        <authorList>
            <person name="Yuan M."/>
            <person name="Chen M."/>
            <person name="Zhang W."/>
            <person name="Lu W."/>
            <person name="Wang J."/>
            <person name="Yang M."/>
            <person name="Zhao P."/>
            <person name="Tang R."/>
            <person name="Li X."/>
            <person name="Hao Y."/>
            <person name="Zhou Z."/>
            <person name="Zhan Y."/>
            <person name="Yu H."/>
            <person name="Teng C."/>
            <person name="Yan Y."/>
            <person name="Ping S."/>
            <person name="Wang Y."/>
            <person name="Lin M."/>
        </authorList>
    </citation>
    <scope>NUCLEOTIDE SEQUENCE [LARGE SCALE GENOMIC DNA]</scope>
    <source>
        <strain evidence="2 3">I-0</strain>
    </source>
</reference>
<dbReference type="AlphaFoldDB" id="H8GTQ8"/>
<dbReference type="GO" id="GO:0006508">
    <property type="term" value="P:proteolysis"/>
    <property type="evidence" value="ECO:0007669"/>
    <property type="project" value="InterPro"/>
</dbReference>
<feature type="domain" description="Tail specific protease" evidence="1">
    <location>
        <begin position="154"/>
        <end position="356"/>
    </location>
</feature>
<protein>
    <submittedName>
        <fullName evidence="2">Peptidase S41</fullName>
    </submittedName>
</protein>
<dbReference type="GO" id="GO:0007165">
    <property type="term" value="P:signal transduction"/>
    <property type="evidence" value="ECO:0007669"/>
    <property type="project" value="TreeGrafter"/>
</dbReference>
<dbReference type="PATRIC" id="fig|745776.4.peg.1501"/>
<name>H8GTQ8_DEIGI</name>
<dbReference type="InterPro" id="IPR005151">
    <property type="entry name" value="Tail-specific_protease"/>
</dbReference>
<evidence type="ECO:0000313" key="2">
    <source>
        <dbReference type="EMBL" id="AFD25386.1"/>
    </source>
</evidence>
<dbReference type="KEGG" id="dgo:DGo_CA1459"/>
<dbReference type="Pfam" id="PF03572">
    <property type="entry name" value="Peptidase_S41"/>
    <property type="match status" value="1"/>
</dbReference>